<evidence type="ECO:0000313" key="1">
    <source>
        <dbReference type="EMBL" id="AES75605.2"/>
    </source>
</evidence>
<dbReference type="AlphaFoldDB" id="G7KL26"/>
<dbReference type="GO" id="GO:0003684">
    <property type="term" value="F:damaged DNA binding"/>
    <property type="evidence" value="ECO:0000318"/>
    <property type="project" value="GO_Central"/>
</dbReference>
<accession>A0A0C3VW57</accession>
<reference evidence="1 3" key="2">
    <citation type="journal article" date="2014" name="BMC Genomics">
        <title>An improved genome release (version Mt4.0) for the model legume Medicago truncatula.</title>
        <authorList>
            <person name="Tang H."/>
            <person name="Krishnakumar V."/>
            <person name="Bidwell S."/>
            <person name="Rosen B."/>
            <person name="Chan A."/>
            <person name="Zhou S."/>
            <person name="Gentzbittel L."/>
            <person name="Childs K.L."/>
            <person name="Yandell M."/>
            <person name="Gundlach H."/>
            <person name="Mayer K.F."/>
            <person name="Schwartz D.C."/>
            <person name="Town C.D."/>
        </authorList>
    </citation>
    <scope>GENOME REANNOTATION</scope>
    <source>
        <strain evidence="2 3">cv. Jemalong A17</strain>
    </source>
</reference>
<dbReference type="Proteomes" id="UP000002051">
    <property type="component" value="Chromosome 6"/>
</dbReference>
<dbReference type="GO" id="GO:0005662">
    <property type="term" value="C:DNA replication factor A complex"/>
    <property type="evidence" value="ECO:0000318"/>
    <property type="project" value="GO_Central"/>
</dbReference>
<dbReference type="HOGENOM" id="CLU_037372_0_0_1"/>
<sequence length="412" mass="46122">MLVEDSVYLFAFFHVLRDTARMKAAYNDHRMVIHPQTLVTKTYDFMVNGNGLSLLPSHILARPSLGVGYLIDVIGLLTAISYHSPEDSTGTMTTVLKFELTDFIFGCVLYGAYVGLFQEMFNNSPPGLPIVAFFVESFKDVTRLLLNPRIGEALQFRNGKVIRSLIIPDISQFRRMYPVNKVSELVQSVEDGLFVVYAEVVQCIESHTWWCRVKILVVDEIDAAVIEGSNIVAITIGMEQLKGKKFLFNVRKILGLNPASENVFESCIFDAALYNGMLFIDIVVTVQSKFHPTFTAITPSPSDKVYNSRCGYHVTADGKLTWKDHLKKVHIDCERYGGPSHLLRNIDVIGSMGDSIANAIDVDAEDCSRDSHVSEHSGGKLRLPTPCRCSKGKNPATMVKYENVDFFACKYY</sequence>
<dbReference type="GO" id="GO:0051321">
    <property type="term" value="P:meiotic cell cycle"/>
    <property type="evidence" value="ECO:0000318"/>
    <property type="project" value="GO_Central"/>
</dbReference>
<dbReference type="GO" id="GO:0006289">
    <property type="term" value="P:nucleotide-excision repair"/>
    <property type="evidence" value="ECO:0000318"/>
    <property type="project" value="GO_Central"/>
</dbReference>
<dbReference type="EnsemblPlants" id="AES75605">
    <property type="protein sequence ID" value="AES75605"/>
    <property type="gene ID" value="MTR_6g051880"/>
</dbReference>
<dbReference type="GO" id="GO:0000724">
    <property type="term" value="P:double-strand break repair via homologous recombination"/>
    <property type="evidence" value="ECO:0000318"/>
    <property type="project" value="GO_Central"/>
</dbReference>
<dbReference type="STRING" id="3880.G7KL26"/>
<evidence type="ECO:0000313" key="3">
    <source>
        <dbReference type="Proteomes" id="UP000002051"/>
    </source>
</evidence>
<name>G7KL26_MEDTR</name>
<keyword evidence="3" id="KW-1185">Reference proteome</keyword>
<gene>
    <name evidence="1" type="ordered locus">MTR_6g051880</name>
</gene>
<protein>
    <submittedName>
        <fullName evidence="1 2">Uncharacterized protein</fullName>
    </submittedName>
</protein>
<accession>G7KL26</accession>
<dbReference type="GO" id="GO:0007004">
    <property type="term" value="P:telomere maintenance via telomerase"/>
    <property type="evidence" value="ECO:0000318"/>
    <property type="project" value="GO_Central"/>
</dbReference>
<proteinExistence type="predicted"/>
<dbReference type="EMBL" id="CM001222">
    <property type="protein sequence ID" value="AES75605.2"/>
    <property type="molecule type" value="Genomic_DNA"/>
</dbReference>
<evidence type="ECO:0000313" key="2">
    <source>
        <dbReference type="EnsemblPlants" id="AES75605"/>
    </source>
</evidence>
<dbReference type="GO" id="GO:0043047">
    <property type="term" value="F:single-stranded telomeric DNA binding"/>
    <property type="evidence" value="ECO:0000318"/>
    <property type="project" value="GO_Central"/>
</dbReference>
<dbReference type="GO" id="GO:0006260">
    <property type="term" value="P:DNA replication"/>
    <property type="evidence" value="ECO:0000318"/>
    <property type="project" value="GO_Central"/>
</dbReference>
<organism evidence="1 3">
    <name type="scientific">Medicago truncatula</name>
    <name type="common">Barrel medic</name>
    <name type="synonym">Medicago tribuloides</name>
    <dbReference type="NCBI Taxonomy" id="3880"/>
    <lineage>
        <taxon>Eukaryota</taxon>
        <taxon>Viridiplantae</taxon>
        <taxon>Streptophyta</taxon>
        <taxon>Embryophyta</taxon>
        <taxon>Tracheophyta</taxon>
        <taxon>Spermatophyta</taxon>
        <taxon>Magnoliopsida</taxon>
        <taxon>eudicotyledons</taxon>
        <taxon>Gunneridae</taxon>
        <taxon>Pentapetalae</taxon>
        <taxon>rosids</taxon>
        <taxon>fabids</taxon>
        <taxon>Fabales</taxon>
        <taxon>Fabaceae</taxon>
        <taxon>Papilionoideae</taxon>
        <taxon>50 kb inversion clade</taxon>
        <taxon>NPAAA clade</taxon>
        <taxon>Hologalegina</taxon>
        <taxon>IRL clade</taxon>
        <taxon>Trifolieae</taxon>
        <taxon>Medicago</taxon>
    </lineage>
</organism>
<reference evidence="2" key="3">
    <citation type="submission" date="2015-04" db="UniProtKB">
        <authorList>
            <consortium name="EnsemblPlants"/>
        </authorList>
    </citation>
    <scope>IDENTIFICATION</scope>
    <source>
        <strain evidence="2">cv. Jemalong A17</strain>
    </source>
</reference>
<reference evidence="1 3" key="1">
    <citation type="journal article" date="2011" name="Nature">
        <title>The Medicago genome provides insight into the evolution of rhizobial symbioses.</title>
        <authorList>
            <person name="Young N.D."/>
            <person name="Debelle F."/>
            <person name="Oldroyd G.E."/>
            <person name="Geurts R."/>
            <person name="Cannon S.B."/>
            <person name="Udvardi M.K."/>
            <person name="Benedito V.A."/>
            <person name="Mayer K.F."/>
            <person name="Gouzy J."/>
            <person name="Schoof H."/>
            <person name="Van de Peer Y."/>
            <person name="Proost S."/>
            <person name="Cook D.R."/>
            <person name="Meyers B.C."/>
            <person name="Spannagl M."/>
            <person name="Cheung F."/>
            <person name="De Mita S."/>
            <person name="Krishnakumar V."/>
            <person name="Gundlach H."/>
            <person name="Zhou S."/>
            <person name="Mudge J."/>
            <person name="Bharti A.K."/>
            <person name="Murray J.D."/>
            <person name="Naoumkina M.A."/>
            <person name="Rosen B."/>
            <person name="Silverstein K.A."/>
            <person name="Tang H."/>
            <person name="Rombauts S."/>
            <person name="Zhao P.X."/>
            <person name="Zhou P."/>
            <person name="Barbe V."/>
            <person name="Bardou P."/>
            <person name="Bechner M."/>
            <person name="Bellec A."/>
            <person name="Berger A."/>
            <person name="Berges H."/>
            <person name="Bidwell S."/>
            <person name="Bisseling T."/>
            <person name="Choisne N."/>
            <person name="Couloux A."/>
            <person name="Denny R."/>
            <person name="Deshpande S."/>
            <person name="Dai X."/>
            <person name="Doyle J.J."/>
            <person name="Dudez A.M."/>
            <person name="Farmer A.D."/>
            <person name="Fouteau S."/>
            <person name="Franken C."/>
            <person name="Gibelin C."/>
            <person name="Gish J."/>
            <person name="Goldstein S."/>
            <person name="Gonzalez A.J."/>
            <person name="Green P.J."/>
            <person name="Hallab A."/>
            <person name="Hartog M."/>
            <person name="Hua A."/>
            <person name="Humphray S.J."/>
            <person name="Jeong D.H."/>
            <person name="Jing Y."/>
            <person name="Jocker A."/>
            <person name="Kenton S.M."/>
            <person name="Kim D.J."/>
            <person name="Klee K."/>
            <person name="Lai H."/>
            <person name="Lang C."/>
            <person name="Lin S."/>
            <person name="Macmil S.L."/>
            <person name="Magdelenat G."/>
            <person name="Matthews L."/>
            <person name="McCorrison J."/>
            <person name="Monaghan E.L."/>
            <person name="Mun J.H."/>
            <person name="Najar F.Z."/>
            <person name="Nicholson C."/>
            <person name="Noirot C."/>
            <person name="O'Bleness M."/>
            <person name="Paule C.R."/>
            <person name="Poulain J."/>
            <person name="Prion F."/>
            <person name="Qin B."/>
            <person name="Qu C."/>
            <person name="Retzel E.F."/>
            <person name="Riddle C."/>
            <person name="Sallet E."/>
            <person name="Samain S."/>
            <person name="Samson N."/>
            <person name="Sanders I."/>
            <person name="Saurat O."/>
            <person name="Scarpelli C."/>
            <person name="Schiex T."/>
            <person name="Segurens B."/>
            <person name="Severin A.J."/>
            <person name="Sherrier D.J."/>
            <person name="Shi R."/>
            <person name="Sims S."/>
            <person name="Singer S.R."/>
            <person name="Sinharoy S."/>
            <person name="Sterck L."/>
            <person name="Viollet A."/>
            <person name="Wang B.B."/>
            <person name="Wang K."/>
            <person name="Wang M."/>
            <person name="Wang X."/>
            <person name="Warfsmann J."/>
            <person name="Weissenbach J."/>
            <person name="White D.D."/>
            <person name="White J.D."/>
            <person name="Wiley G.B."/>
            <person name="Wincker P."/>
            <person name="Xing Y."/>
            <person name="Yang L."/>
            <person name="Yao Z."/>
            <person name="Ying F."/>
            <person name="Zhai J."/>
            <person name="Zhou L."/>
            <person name="Zuber A."/>
            <person name="Denarie J."/>
            <person name="Dixon R.A."/>
            <person name="May G.D."/>
            <person name="Schwartz D.C."/>
            <person name="Rogers J."/>
            <person name="Quetier F."/>
            <person name="Town C.D."/>
            <person name="Roe B.A."/>
        </authorList>
    </citation>
    <scope>NUCLEOTIDE SEQUENCE [LARGE SCALE GENOMIC DNA]</scope>
    <source>
        <strain evidence="1">A17</strain>
        <strain evidence="2 3">cv. Jemalong A17</strain>
    </source>
</reference>